<comment type="catalytic activity">
    <reaction evidence="1 10">
        <text>Release of N-terminal proline from a peptide.</text>
        <dbReference type="EC" id="3.4.11.5"/>
    </reaction>
</comment>
<feature type="active site" description="Nucleophile" evidence="11">
    <location>
        <position position="113"/>
    </location>
</feature>
<dbReference type="InterPro" id="IPR005945">
    <property type="entry name" value="Pro_imino_pep"/>
</dbReference>
<evidence type="ECO:0000256" key="5">
    <source>
        <dbReference type="ARBA" id="ARBA00021843"/>
    </source>
</evidence>
<name>A0A4Z0S1W3_WEICO</name>
<evidence type="ECO:0000313" key="13">
    <source>
        <dbReference type="EMBL" id="TGE71838.1"/>
    </source>
</evidence>
<dbReference type="Gene3D" id="3.40.50.1820">
    <property type="entry name" value="alpha/beta hydrolase"/>
    <property type="match status" value="1"/>
</dbReference>
<evidence type="ECO:0000313" key="14">
    <source>
        <dbReference type="Proteomes" id="UP000297646"/>
    </source>
</evidence>
<dbReference type="EMBL" id="PVSN01000051">
    <property type="protein sequence ID" value="TGE71838.1"/>
    <property type="molecule type" value="Genomic_DNA"/>
</dbReference>
<dbReference type="InterPro" id="IPR002410">
    <property type="entry name" value="Peptidase_S33"/>
</dbReference>
<feature type="active site" evidence="11">
    <location>
        <position position="249"/>
    </location>
</feature>
<dbReference type="InterPro" id="IPR029058">
    <property type="entry name" value="AB_hydrolase_fold"/>
</dbReference>
<evidence type="ECO:0000259" key="12">
    <source>
        <dbReference type="Pfam" id="PF00561"/>
    </source>
</evidence>
<dbReference type="GO" id="GO:0016020">
    <property type="term" value="C:membrane"/>
    <property type="evidence" value="ECO:0007669"/>
    <property type="project" value="TreeGrafter"/>
</dbReference>
<dbReference type="RefSeq" id="WP_135519970.1">
    <property type="nucleotide sequence ID" value="NZ_PVSN01000051.1"/>
</dbReference>
<dbReference type="NCBIfam" id="TIGR01250">
    <property type="entry name" value="pro_imino_pep_2"/>
    <property type="match status" value="1"/>
</dbReference>
<evidence type="ECO:0000256" key="9">
    <source>
        <dbReference type="ARBA" id="ARBA00029605"/>
    </source>
</evidence>
<evidence type="ECO:0000256" key="10">
    <source>
        <dbReference type="PIRNR" id="PIRNR005539"/>
    </source>
</evidence>
<dbReference type="EC" id="3.4.11.5" evidence="4 10"/>
<comment type="similarity">
    <text evidence="3 10">Belongs to the peptidase S33 family.</text>
</comment>
<dbReference type="PANTHER" id="PTHR43798:SF33">
    <property type="entry name" value="HYDROLASE, PUTATIVE (AFU_ORTHOLOGUE AFUA_2G14860)-RELATED"/>
    <property type="match status" value="1"/>
</dbReference>
<gene>
    <name evidence="13" type="ORF">C6P11_07470</name>
</gene>
<dbReference type="AlphaFoldDB" id="A0A4Z0S1W3"/>
<keyword evidence="6 10" id="KW-0031">Aminopeptidase</keyword>
<comment type="subcellular location">
    <subcellularLocation>
        <location evidence="2">Cell envelope</location>
    </subcellularLocation>
</comment>
<evidence type="ECO:0000256" key="2">
    <source>
        <dbReference type="ARBA" id="ARBA00004196"/>
    </source>
</evidence>
<dbReference type="Pfam" id="PF00561">
    <property type="entry name" value="Abhydrolase_1"/>
    <property type="match status" value="1"/>
</dbReference>
<evidence type="ECO:0000256" key="8">
    <source>
        <dbReference type="ARBA" id="ARBA00022801"/>
    </source>
</evidence>
<dbReference type="SUPFAM" id="SSF53474">
    <property type="entry name" value="alpha/beta-Hydrolases"/>
    <property type="match status" value="1"/>
</dbReference>
<evidence type="ECO:0000256" key="11">
    <source>
        <dbReference type="PIRSR" id="PIRSR005539-1"/>
    </source>
</evidence>
<evidence type="ECO:0000256" key="4">
    <source>
        <dbReference type="ARBA" id="ARBA00012568"/>
    </source>
</evidence>
<dbReference type="PIRSF" id="PIRSF005539">
    <property type="entry name" value="Pept_S33_TRI_F1"/>
    <property type="match status" value="1"/>
</dbReference>
<dbReference type="GO" id="GO:0004177">
    <property type="term" value="F:aminopeptidase activity"/>
    <property type="evidence" value="ECO:0007669"/>
    <property type="project" value="UniProtKB-KW"/>
</dbReference>
<dbReference type="PANTHER" id="PTHR43798">
    <property type="entry name" value="MONOACYLGLYCEROL LIPASE"/>
    <property type="match status" value="1"/>
</dbReference>
<dbReference type="OrthoDB" id="9796770at2"/>
<dbReference type="InterPro" id="IPR050266">
    <property type="entry name" value="AB_hydrolase_sf"/>
</dbReference>
<comment type="caution">
    <text evidence="13">The sequence shown here is derived from an EMBL/GenBank/DDBJ whole genome shotgun (WGS) entry which is preliminary data.</text>
</comment>
<evidence type="ECO:0000256" key="1">
    <source>
        <dbReference type="ARBA" id="ARBA00001585"/>
    </source>
</evidence>
<reference evidence="13 14" key="1">
    <citation type="submission" date="2018-03" db="EMBL/GenBank/DDBJ databases">
        <title>Genome sequencing of Weissella confusa isolates.</title>
        <authorList>
            <person name="Kajala I."/>
            <person name="Baruah R."/>
            <person name="Bergsveinson J."/>
            <person name="Juvonen R."/>
            <person name="Ziola B."/>
        </authorList>
    </citation>
    <scope>NUCLEOTIDE SEQUENCE [LARGE SCALE GENOMIC DNA]</scope>
    <source>
        <strain evidence="13 14">VTT E-062653</strain>
    </source>
</reference>
<accession>A0A4Z0S1W3</accession>
<sequence length="306" mass="35212">MTKDGTHILSLDNGYHLWSRTDGTGKPIKLLTLHGGPGAGHEPYERFPEFLNPIGVEVTQYDQLGAWYSDQPDFDDPANVEKFLNYDYYLNEVEEVRQKLGYEDGEFYLAGHSWGGLLAQEYALRHPGFLKGLIIISMIDNIDDYVTNINAIREKEFDADVVAFMREVEERGEWDNPTYQKYATHLDREYITRHPNAPHHQISTLGTAVYNHFQGNNEFVITGKLAHWSVADRLHEIETPTLLTFGGHESMPLDVAREMRDKMSNARLRVTPNAGHVHMVDDPEIFFYNLTHFIQDVEADEFVPER</sequence>
<keyword evidence="7 10" id="KW-0645">Protease</keyword>
<dbReference type="GO" id="GO:0030313">
    <property type="term" value="C:cell envelope"/>
    <property type="evidence" value="ECO:0007669"/>
    <property type="project" value="UniProtKB-SubCell"/>
</dbReference>
<evidence type="ECO:0000256" key="7">
    <source>
        <dbReference type="ARBA" id="ARBA00022670"/>
    </source>
</evidence>
<organism evidence="13 14">
    <name type="scientific">Weissella confusa</name>
    <name type="common">Lactobacillus confusus</name>
    <dbReference type="NCBI Taxonomy" id="1583"/>
    <lineage>
        <taxon>Bacteria</taxon>
        <taxon>Bacillati</taxon>
        <taxon>Bacillota</taxon>
        <taxon>Bacilli</taxon>
        <taxon>Lactobacillales</taxon>
        <taxon>Lactobacillaceae</taxon>
        <taxon>Weissella</taxon>
    </lineage>
</organism>
<protein>
    <recommendedName>
        <fullName evidence="5 10">Proline iminopeptidase</fullName>
        <shortName evidence="10">PIP</shortName>
        <ecNumber evidence="4 10">3.4.11.5</ecNumber>
    </recommendedName>
    <alternativeName>
        <fullName evidence="9 10">Prolyl aminopeptidase</fullName>
    </alternativeName>
</protein>
<evidence type="ECO:0000256" key="6">
    <source>
        <dbReference type="ARBA" id="ARBA00022438"/>
    </source>
</evidence>
<evidence type="ECO:0000256" key="3">
    <source>
        <dbReference type="ARBA" id="ARBA00010088"/>
    </source>
</evidence>
<feature type="domain" description="AB hydrolase-1" evidence="12">
    <location>
        <begin position="30"/>
        <end position="282"/>
    </location>
</feature>
<comment type="function">
    <text evidence="10">Releases the N-terminal proline from various substrates.</text>
</comment>
<dbReference type="Proteomes" id="UP000297646">
    <property type="component" value="Unassembled WGS sequence"/>
</dbReference>
<dbReference type="PRINTS" id="PR00793">
    <property type="entry name" value="PROAMNOPTASE"/>
</dbReference>
<dbReference type="InterPro" id="IPR000073">
    <property type="entry name" value="AB_hydrolase_1"/>
</dbReference>
<feature type="active site" description="Proton donor" evidence="11">
    <location>
        <position position="276"/>
    </location>
</feature>
<dbReference type="GO" id="GO:0006508">
    <property type="term" value="P:proteolysis"/>
    <property type="evidence" value="ECO:0007669"/>
    <property type="project" value="UniProtKB-KW"/>
</dbReference>
<keyword evidence="8 10" id="KW-0378">Hydrolase</keyword>
<proteinExistence type="inferred from homology"/>